<name>A0A0B7JN36_BIOOC</name>
<evidence type="ECO:0000256" key="1">
    <source>
        <dbReference type="ARBA" id="ARBA00022801"/>
    </source>
</evidence>
<reference evidence="3" key="1">
    <citation type="submission" date="2015-01" db="EMBL/GenBank/DDBJ databases">
        <authorList>
            <person name="Durling Mikael"/>
        </authorList>
    </citation>
    <scope>NUCLEOTIDE SEQUENCE</scope>
</reference>
<evidence type="ECO:0000259" key="2">
    <source>
        <dbReference type="Pfam" id="PF07859"/>
    </source>
</evidence>
<dbReference type="InterPro" id="IPR013094">
    <property type="entry name" value="AB_hydrolase_3"/>
</dbReference>
<dbReference type="InterPro" id="IPR029058">
    <property type="entry name" value="AB_hydrolase_fold"/>
</dbReference>
<gene>
    <name evidence="3" type="ORF">BN869_000000737_1</name>
</gene>
<dbReference type="Pfam" id="PF07859">
    <property type="entry name" value="Abhydrolase_3"/>
    <property type="match status" value="1"/>
</dbReference>
<dbReference type="Gene3D" id="3.40.50.1820">
    <property type="entry name" value="alpha/beta hydrolase"/>
    <property type="match status" value="1"/>
</dbReference>
<dbReference type="PANTHER" id="PTHR48081">
    <property type="entry name" value="AB HYDROLASE SUPERFAMILY PROTEIN C4A8.06C"/>
    <property type="match status" value="1"/>
</dbReference>
<evidence type="ECO:0000313" key="3">
    <source>
        <dbReference type="EMBL" id="CEO44682.1"/>
    </source>
</evidence>
<keyword evidence="1" id="KW-0378">Hydrolase</keyword>
<dbReference type="EMBL" id="CDPU01000001">
    <property type="protein sequence ID" value="CEO44682.1"/>
    <property type="molecule type" value="Genomic_DNA"/>
</dbReference>
<dbReference type="PANTHER" id="PTHR48081:SF8">
    <property type="entry name" value="ALPHA_BETA HYDROLASE FOLD-3 DOMAIN-CONTAINING PROTEIN-RELATED"/>
    <property type="match status" value="1"/>
</dbReference>
<dbReference type="SUPFAM" id="SSF53474">
    <property type="entry name" value="alpha/beta-Hydrolases"/>
    <property type="match status" value="1"/>
</dbReference>
<dbReference type="GO" id="GO:0016787">
    <property type="term" value="F:hydrolase activity"/>
    <property type="evidence" value="ECO:0007669"/>
    <property type="project" value="UniProtKB-KW"/>
</dbReference>
<protein>
    <recommendedName>
        <fullName evidence="2">Alpha/beta hydrolase fold-3 domain-containing protein</fullName>
    </recommendedName>
</protein>
<dbReference type="InterPro" id="IPR050300">
    <property type="entry name" value="GDXG_lipolytic_enzyme"/>
</dbReference>
<dbReference type="AlphaFoldDB" id="A0A0B7JN36"/>
<organism evidence="3">
    <name type="scientific">Bionectria ochroleuca</name>
    <name type="common">Gliocladium roseum</name>
    <dbReference type="NCBI Taxonomy" id="29856"/>
    <lineage>
        <taxon>Eukaryota</taxon>
        <taxon>Fungi</taxon>
        <taxon>Dikarya</taxon>
        <taxon>Ascomycota</taxon>
        <taxon>Pezizomycotina</taxon>
        <taxon>Sordariomycetes</taxon>
        <taxon>Hypocreomycetidae</taxon>
        <taxon>Hypocreales</taxon>
        <taxon>Bionectriaceae</taxon>
        <taxon>Clonostachys</taxon>
    </lineage>
</organism>
<proteinExistence type="predicted"/>
<feature type="domain" description="Alpha/beta hydrolase fold-3" evidence="2">
    <location>
        <begin position="108"/>
        <end position="316"/>
    </location>
</feature>
<sequence>MSTTPIPYSKAAELDPRINTPRPKIDASLVAIVDAFPLPEKLDLGFMRGVSGGGDEAAAFVCNADTVIQSAPQLKHEERSIHGPSGDNLLLSVFSPVEPTNSALPCLYHIHGGGMVAGDRFSGITQLIGLLGDIECVVVSVEYRLAPETRAPGPAEDCYAGLVWLSQNASTLGISESEIVVWGISGGGCLAAATCLMARDRKIPKIPIKGQMLLSPMLDDRCESISDKQFEYSIPWCGVTNRMAWECVLGDERGSANITPYQSPSRATDLSNLPPTYVDAAECEVFRDQAVKFATDLWGGGSTCELHVWPGAFHLFDGMDNPDVPLIHNAFLAKHAWLRRIIGTHST</sequence>
<accession>A0A0B7JN36</accession>